<dbReference type="InterPro" id="IPR015168">
    <property type="entry name" value="SsuA/THI5"/>
</dbReference>
<dbReference type="SUPFAM" id="SSF53850">
    <property type="entry name" value="Periplasmic binding protein-like II"/>
    <property type="match status" value="1"/>
</dbReference>
<feature type="signal peptide" evidence="1">
    <location>
        <begin position="1"/>
        <end position="25"/>
    </location>
</feature>
<evidence type="ECO:0000313" key="4">
    <source>
        <dbReference type="Proteomes" id="UP000199495"/>
    </source>
</evidence>
<dbReference type="Gene3D" id="3.40.190.10">
    <property type="entry name" value="Periplasmic binding protein-like II"/>
    <property type="match status" value="2"/>
</dbReference>
<accession>A0A1G7UM11</accession>
<dbReference type="RefSeq" id="WP_090594135.1">
    <property type="nucleotide sequence ID" value="NZ_FNCS01000003.1"/>
</dbReference>
<feature type="chain" id="PRO_5011683810" evidence="1">
    <location>
        <begin position="26"/>
        <end position="343"/>
    </location>
</feature>
<proteinExistence type="predicted"/>
<keyword evidence="4" id="KW-1185">Reference proteome</keyword>
<dbReference type="STRING" id="440168.SAMN04487974_103151"/>
<reference evidence="3 4" key="1">
    <citation type="submission" date="2016-10" db="EMBL/GenBank/DDBJ databases">
        <authorList>
            <person name="de Groot N.N."/>
        </authorList>
    </citation>
    <scope>NUCLEOTIDE SEQUENCE [LARGE SCALE GENOMIC DNA]</scope>
    <source>
        <strain evidence="3 4">CGMCC 1.10267</strain>
    </source>
</reference>
<dbReference type="OrthoDB" id="9776669at2"/>
<sequence>MIIKRVLTLLAAGTAIVAFSGTANAQSDEPFRLIVTHLEVPLVPNSVMDLAVELGYFEREGVDVELVRVQQTPSALAALQSGEGDMANVGIDALLQVINSGATDFRAVTSPNKSLPFLIASREEIATPQDLVGASFGVGRVGSLDHSLSTLVLASMDVDIEDTELVNLGQPNVRAQALAAGQIDATTMSIGTWAELPDTTGLHVLIDQDAYYEAAPVVNKVNAVPGNVLEDRPEDVEAVIRALVKISRDFAADPQLWVDAMSDALPQTDVAVLEMLADAFAESWSVNGGMSAAELSYTSDWLYATPDFSEIAPLELQDWVDFGPLDAVLAELGTEDAMDPADR</sequence>
<feature type="domain" description="SsuA/THI5-like" evidence="2">
    <location>
        <begin position="50"/>
        <end position="255"/>
    </location>
</feature>
<dbReference type="Proteomes" id="UP000199495">
    <property type="component" value="Unassembled WGS sequence"/>
</dbReference>
<keyword evidence="1" id="KW-0732">Signal</keyword>
<organism evidence="3 4">
    <name type="scientific">Pelagibacterium luteolum</name>
    <dbReference type="NCBI Taxonomy" id="440168"/>
    <lineage>
        <taxon>Bacteria</taxon>
        <taxon>Pseudomonadati</taxon>
        <taxon>Pseudomonadota</taxon>
        <taxon>Alphaproteobacteria</taxon>
        <taxon>Hyphomicrobiales</taxon>
        <taxon>Devosiaceae</taxon>
        <taxon>Pelagibacterium</taxon>
    </lineage>
</organism>
<gene>
    <name evidence="3" type="ORF">SAMN04487974_103151</name>
</gene>
<dbReference type="EMBL" id="FNCS01000003">
    <property type="protein sequence ID" value="SDG48554.1"/>
    <property type="molecule type" value="Genomic_DNA"/>
</dbReference>
<evidence type="ECO:0000313" key="3">
    <source>
        <dbReference type="EMBL" id="SDG48554.1"/>
    </source>
</evidence>
<protein>
    <submittedName>
        <fullName evidence="3">NitT/TauT family transport system substrate-binding protein</fullName>
    </submittedName>
</protein>
<dbReference type="AlphaFoldDB" id="A0A1G7UM11"/>
<dbReference type="Pfam" id="PF09084">
    <property type="entry name" value="NMT1"/>
    <property type="match status" value="1"/>
</dbReference>
<evidence type="ECO:0000259" key="2">
    <source>
        <dbReference type="Pfam" id="PF09084"/>
    </source>
</evidence>
<name>A0A1G7UM11_9HYPH</name>
<dbReference type="PANTHER" id="PTHR30024">
    <property type="entry name" value="ALIPHATIC SULFONATES-BINDING PROTEIN-RELATED"/>
    <property type="match status" value="1"/>
</dbReference>
<evidence type="ECO:0000256" key="1">
    <source>
        <dbReference type="SAM" id="SignalP"/>
    </source>
</evidence>